<dbReference type="Pfam" id="PF00280">
    <property type="entry name" value="potato_inhibit"/>
    <property type="match status" value="1"/>
</dbReference>
<sequence length="80" mass="9123">MSRGPLTDGADMGLNVREPSFDPDEVVGWPVEKAARRFETEGFDVQRVDLDRNPWMTTDLRLNRIRLTIRDGRVVSAHQG</sequence>
<evidence type="ECO:0000256" key="1">
    <source>
        <dbReference type="ARBA" id="ARBA00022690"/>
    </source>
</evidence>
<proteinExistence type="predicted"/>
<dbReference type="InterPro" id="IPR000864">
    <property type="entry name" value="Prot_inh_pot1"/>
</dbReference>
<dbReference type="Gene3D" id="3.30.10.10">
    <property type="entry name" value="Trypsin Inhibitor V, subunit A"/>
    <property type="match status" value="1"/>
</dbReference>
<dbReference type="GO" id="GO:0009611">
    <property type="term" value="P:response to wounding"/>
    <property type="evidence" value="ECO:0007669"/>
    <property type="project" value="InterPro"/>
</dbReference>
<name>A0A5B2XCV7_9PSEU</name>
<accession>A0A5B2XCV7</accession>
<evidence type="ECO:0000313" key="3">
    <source>
        <dbReference type="EMBL" id="KAA2261024.1"/>
    </source>
</evidence>
<evidence type="ECO:0008006" key="5">
    <source>
        <dbReference type="Google" id="ProtNLM"/>
    </source>
</evidence>
<dbReference type="Proteomes" id="UP000323454">
    <property type="component" value="Unassembled WGS sequence"/>
</dbReference>
<reference evidence="3 4" key="1">
    <citation type="submission" date="2019-09" db="EMBL/GenBank/DDBJ databases">
        <title>Goodfellowia gen. nov., a new genus of the Pseudonocardineae related to Actinoalloteichus, containing Goodfellowia coeruleoviolacea gen. nov., comb. nov. gen. nov., comb. nov.</title>
        <authorList>
            <person name="Labeda D."/>
        </authorList>
    </citation>
    <scope>NUCLEOTIDE SEQUENCE [LARGE SCALE GENOMIC DNA]</scope>
    <source>
        <strain evidence="3 4">AN110305</strain>
    </source>
</reference>
<dbReference type="EMBL" id="VUOB01000032">
    <property type="protein sequence ID" value="KAA2261024.1"/>
    <property type="molecule type" value="Genomic_DNA"/>
</dbReference>
<dbReference type="AlphaFoldDB" id="A0A5B2XCV7"/>
<organism evidence="3 4">
    <name type="scientific">Solihabitans fulvus</name>
    <dbReference type="NCBI Taxonomy" id="1892852"/>
    <lineage>
        <taxon>Bacteria</taxon>
        <taxon>Bacillati</taxon>
        <taxon>Actinomycetota</taxon>
        <taxon>Actinomycetes</taxon>
        <taxon>Pseudonocardiales</taxon>
        <taxon>Pseudonocardiaceae</taxon>
        <taxon>Solihabitans</taxon>
    </lineage>
</organism>
<dbReference type="SUPFAM" id="SSF54654">
    <property type="entry name" value="CI-2 family of serine protease inhibitors"/>
    <property type="match status" value="1"/>
</dbReference>
<keyword evidence="2" id="KW-0722">Serine protease inhibitor</keyword>
<dbReference type="OrthoDB" id="3630183at2"/>
<reference evidence="3 4" key="2">
    <citation type="submission" date="2019-09" db="EMBL/GenBank/DDBJ databases">
        <authorList>
            <person name="Jin C."/>
        </authorList>
    </citation>
    <scope>NUCLEOTIDE SEQUENCE [LARGE SCALE GENOMIC DNA]</scope>
    <source>
        <strain evidence="3 4">AN110305</strain>
    </source>
</reference>
<keyword evidence="4" id="KW-1185">Reference proteome</keyword>
<evidence type="ECO:0000256" key="2">
    <source>
        <dbReference type="ARBA" id="ARBA00022900"/>
    </source>
</evidence>
<gene>
    <name evidence="3" type="ORF">F0L68_18880</name>
</gene>
<comment type="caution">
    <text evidence="3">The sequence shown here is derived from an EMBL/GenBank/DDBJ whole genome shotgun (WGS) entry which is preliminary data.</text>
</comment>
<dbReference type="GO" id="GO:0004867">
    <property type="term" value="F:serine-type endopeptidase inhibitor activity"/>
    <property type="evidence" value="ECO:0007669"/>
    <property type="project" value="UniProtKB-KW"/>
</dbReference>
<dbReference type="InterPro" id="IPR036354">
    <property type="entry name" value="Prot_inh_pot1_sf"/>
</dbReference>
<evidence type="ECO:0000313" key="4">
    <source>
        <dbReference type="Proteomes" id="UP000323454"/>
    </source>
</evidence>
<protein>
    <recommendedName>
        <fullName evidence="5">Peptidase inhibitor I78 family protein</fullName>
    </recommendedName>
</protein>
<keyword evidence="1" id="KW-0646">Protease inhibitor</keyword>